<dbReference type="Gene3D" id="3.40.50.720">
    <property type="entry name" value="NAD(P)-binding Rossmann-like Domain"/>
    <property type="match status" value="1"/>
</dbReference>
<evidence type="ECO:0000256" key="1">
    <source>
        <dbReference type="ARBA" id="ARBA00006484"/>
    </source>
</evidence>
<accession>A0A4V6JI25</accession>
<evidence type="ECO:0000256" key="2">
    <source>
        <dbReference type="ARBA" id="ARBA00023002"/>
    </source>
</evidence>
<comment type="similarity">
    <text evidence="1">Belongs to the short-chain dehydrogenases/reductases (SDR) family.</text>
</comment>
<evidence type="ECO:0000313" key="4">
    <source>
        <dbReference type="Proteomes" id="UP000307968"/>
    </source>
</evidence>
<dbReference type="EMBL" id="LR590463">
    <property type="protein sequence ID" value="VTP66453.1"/>
    <property type="molecule type" value="Genomic_DNA"/>
</dbReference>
<protein>
    <submittedName>
        <fullName evidence="3">3-oxoacyl-[acyl-carrier-protein] reductase FabG</fullName>
        <ecNumber evidence="3">1.1.1.100</ecNumber>
    </submittedName>
</protein>
<name>A0A4V6JI25_SERRU</name>
<organism evidence="3 4">
    <name type="scientific">Serratia rubidaea</name>
    <name type="common">Serratia marinorubra</name>
    <dbReference type="NCBI Taxonomy" id="61652"/>
    <lineage>
        <taxon>Bacteria</taxon>
        <taxon>Pseudomonadati</taxon>
        <taxon>Pseudomonadota</taxon>
        <taxon>Gammaproteobacteria</taxon>
        <taxon>Enterobacterales</taxon>
        <taxon>Yersiniaceae</taxon>
        <taxon>Serratia</taxon>
    </lineage>
</organism>
<dbReference type="AlphaFoldDB" id="A0A4V6JI25"/>
<sequence length="99" mass="10636">MTLDGLHIQQLGDTWRQVIETNLNAVFYWNKHLLPAMMSQGEGALLLMSSVSAIKGNVGQTAYGASKAAMVGLDALWHRSWGALVFASIACCRGLSTAI</sequence>
<keyword evidence="2 3" id="KW-0560">Oxidoreductase</keyword>
<dbReference type="PANTHER" id="PTHR42760:SF133">
    <property type="entry name" value="3-OXOACYL-[ACYL-CARRIER-PROTEIN] REDUCTASE"/>
    <property type="match status" value="1"/>
</dbReference>
<dbReference type="GO" id="GO:0004316">
    <property type="term" value="F:3-oxoacyl-[acyl-carrier-protein] reductase (NADPH) activity"/>
    <property type="evidence" value="ECO:0007669"/>
    <property type="project" value="UniProtKB-EC"/>
</dbReference>
<dbReference type="Proteomes" id="UP000307968">
    <property type="component" value="Chromosome"/>
</dbReference>
<dbReference type="SUPFAM" id="SSF51735">
    <property type="entry name" value="NAD(P)-binding Rossmann-fold domains"/>
    <property type="match status" value="1"/>
</dbReference>
<dbReference type="Pfam" id="PF00106">
    <property type="entry name" value="adh_short"/>
    <property type="match status" value="1"/>
</dbReference>
<dbReference type="InterPro" id="IPR036291">
    <property type="entry name" value="NAD(P)-bd_dom_sf"/>
</dbReference>
<reference evidence="3 4" key="1">
    <citation type="submission" date="2019-05" db="EMBL/GenBank/DDBJ databases">
        <authorList>
            <consortium name="Pathogen Informatics"/>
        </authorList>
    </citation>
    <scope>NUCLEOTIDE SEQUENCE [LARGE SCALE GENOMIC DNA]</scope>
    <source>
        <strain evidence="3 4">NCTC12971</strain>
    </source>
</reference>
<gene>
    <name evidence="3" type="primary">fabG_12</name>
    <name evidence="3" type="ORF">NCTC12971_04608</name>
</gene>
<proteinExistence type="inferred from homology"/>
<dbReference type="InterPro" id="IPR002347">
    <property type="entry name" value="SDR_fam"/>
</dbReference>
<dbReference type="PANTHER" id="PTHR42760">
    <property type="entry name" value="SHORT-CHAIN DEHYDROGENASES/REDUCTASES FAMILY MEMBER"/>
    <property type="match status" value="1"/>
</dbReference>
<evidence type="ECO:0000313" key="3">
    <source>
        <dbReference type="EMBL" id="VTP66453.1"/>
    </source>
</evidence>
<dbReference type="EC" id="1.1.1.100" evidence="3"/>